<evidence type="ECO:0000313" key="2">
    <source>
        <dbReference type="EMBL" id="SUQ19160.1"/>
    </source>
</evidence>
<reference evidence="2 3" key="1">
    <citation type="submission" date="2017-08" db="EMBL/GenBank/DDBJ databases">
        <authorList>
            <person name="de Groot N.N."/>
        </authorList>
    </citation>
    <scope>NUCLEOTIDE SEQUENCE [LARGE SCALE GENOMIC DNA]</scope>
    <source>
        <strain evidence="2 3">HM2</strain>
    </source>
</reference>
<dbReference type="AlphaFoldDB" id="A0A380RUD5"/>
<keyword evidence="1" id="KW-0732">Signal</keyword>
<evidence type="ECO:0008006" key="4">
    <source>
        <dbReference type="Google" id="ProtNLM"/>
    </source>
</evidence>
<proteinExistence type="predicted"/>
<organism evidence="2 3">
    <name type="scientific">Fibrobacter succinogenes</name>
    <name type="common">Bacteroides succinogenes</name>
    <dbReference type="NCBI Taxonomy" id="833"/>
    <lineage>
        <taxon>Bacteria</taxon>
        <taxon>Pseudomonadati</taxon>
        <taxon>Fibrobacterota</taxon>
        <taxon>Fibrobacteria</taxon>
        <taxon>Fibrobacterales</taxon>
        <taxon>Fibrobacteraceae</taxon>
        <taxon>Fibrobacter</taxon>
    </lineage>
</organism>
<evidence type="ECO:0000256" key="1">
    <source>
        <dbReference type="SAM" id="SignalP"/>
    </source>
</evidence>
<dbReference type="InterPro" id="IPR038636">
    <property type="entry name" value="Wzi_sf"/>
</dbReference>
<dbReference type="Gene3D" id="2.40.160.130">
    <property type="entry name" value="Capsule assembly protein Wzi"/>
    <property type="match status" value="1"/>
</dbReference>
<name>A0A380RUD5_FIBSU</name>
<evidence type="ECO:0000313" key="3">
    <source>
        <dbReference type="Proteomes" id="UP000255423"/>
    </source>
</evidence>
<sequence>MLLKKIFPFLSSFLLVAGVSESLAASPVIEPERTRNLRTLETAPMLFEYHRQTTGNERQYFTYPRRDTTFRKNFAKTEGDALLYYDNVRGAGVLGNGLGSPDSVNPRFGIAASIIGGIDYRGGESVGDQVWTGRDYRYEKKSIADTIWPGIDGGIYLRGFIDSVDFVLDARIYDEGHSAKNPRSYDGEFLEVQREENNSGVEYTSYARYRTHFAFNYDWLRLDFGRDVMHWGPGYYNNLSLNQFAVPYNMLSLDMMIGPLRVMSFYGDLRIYGSFDMKNRDETRNLFGHRYELAVGNATFGISELQILYKNMKPWLFVPTAPLFMEKGNYSESSNNGSLSFDFNYRLFNTVRLYTEFFLDDMESPISLIKNDNIEAKWAWMAGFQAGHDFYYKGHKIEAGTIFEYARVEPYVYSHFEKNTAQIAHLGFPLGNQGGPNSRTIDWNVFARLDGHIFASVRQTWFWKGTDHGSAVNDTTPGSNHMKLPKHYLKGAKLQYMLTPAISYEGQRFSFLGELTLIDDKKAYIRAGFKF</sequence>
<gene>
    <name evidence="2" type="ORF">SAMN05661053_0387</name>
</gene>
<protein>
    <recommendedName>
        <fullName evidence="4">Capsule assembly protein Wzi</fullName>
    </recommendedName>
</protein>
<dbReference type="EMBL" id="UHJL01000001">
    <property type="protein sequence ID" value="SUQ19160.1"/>
    <property type="molecule type" value="Genomic_DNA"/>
</dbReference>
<accession>A0A380RUD5</accession>
<feature type="chain" id="PRO_5016706366" description="Capsule assembly protein Wzi" evidence="1">
    <location>
        <begin position="25"/>
        <end position="531"/>
    </location>
</feature>
<dbReference type="Proteomes" id="UP000255423">
    <property type="component" value="Unassembled WGS sequence"/>
</dbReference>
<feature type="signal peptide" evidence="1">
    <location>
        <begin position="1"/>
        <end position="24"/>
    </location>
</feature>